<comment type="caution">
    <text evidence="2">The sequence shown here is derived from an EMBL/GenBank/DDBJ whole genome shotgun (WGS) entry which is preliminary data.</text>
</comment>
<feature type="region of interest" description="Disordered" evidence="1">
    <location>
        <begin position="144"/>
        <end position="182"/>
    </location>
</feature>
<organism evidence="2 3">
    <name type="scientific">Forsythia ovata</name>
    <dbReference type="NCBI Taxonomy" id="205694"/>
    <lineage>
        <taxon>Eukaryota</taxon>
        <taxon>Viridiplantae</taxon>
        <taxon>Streptophyta</taxon>
        <taxon>Embryophyta</taxon>
        <taxon>Tracheophyta</taxon>
        <taxon>Spermatophyta</taxon>
        <taxon>Magnoliopsida</taxon>
        <taxon>eudicotyledons</taxon>
        <taxon>Gunneridae</taxon>
        <taxon>Pentapetalae</taxon>
        <taxon>asterids</taxon>
        <taxon>lamiids</taxon>
        <taxon>Lamiales</taxon>
        <taxon>Oleaceae</taxon>
        <taxon>Forsythieae</taxon>
        <taxon>Forsythia</taxon>
    </lineage>
</organism>
<reference evidence="3" key="1">
    <citation type="submission" date="2024-07" db="EMBL/GenBank/DDBJ databases">
        <title>Two chromosome-level genome assemblies of Korean endemic species Abeliophyllum distichum and Forsythia ovata (Oleaceae).</title>
        <authorList>
            <person name="Jang H."/>
        </authorList>
    </citation>
    <scope>NUCLEOTIDE SEQUENCE [LARGE SCALE GENOMIC DNA]</scope>
</reference>
<name>A0ABD1SL73_9LAMI</name>
<proteinExistence type="predicted"/>
<accession>A0ABD1SL73</accession>
<evidence type="ECO:0000313" key="3">
    <source>
        <dbReference type="Proteomes" id="UP001604277"/>
    </source>
</evidence>
<gene>
    <name evidence="2" type="ORF">Fot_34240</name>
</gene>
<evidence type="ECO:0000256" key="1">
    <source>
        <dbReference type="SAM" id="MobiDB-lite"/>
    </source>
</evidence>
<protein>
    <submittedName>
        <fullName evidence="2">Uncharacterized protein</fullName>
    </submittedName>
</protein>
<dbReference type="AlphaFoldDB" id="A0ABD1SL73"/>
<dbReference type="Proteomes" id="UP001604277">
    <property type="component" value="Unassembled WGS sequence"/>
</dbReference>
<dbReference type="EMBL" id="JBFOLJ010000010">
    <property type="protein sequence ID" value="KAL2500392.1"/>
    <property type="molecule type" value="Genomic_DNA"/>
</dbReference>
<keyword evidence="3" id="KW-1185">Reference proteome</keyword>
<sequence>MRHVHPPLSKRVRSSDRLYSPMLRYMLVDICLQSFPSFLLPLFPYHNIWTSAIVSHDKLLISSVPKLKIRRGRVVDDISLPLQVSCVVSVPEIVVPQAPEAMVSNSLSVPLALEITSEVPYISLPTGPISPTKNFRRSEKRKAVVGSQGETAVPGRGMEGTENPRRARQGSRTSILPPPGKPKYINIGSRHDELDPTALGKLSAPAAIAATSVHKYWTSAFGKAAENAELMELLKLAEMYTS</sequence>
<evidence type="ECO:0000313" key="2">
    <source>
        <dbReference type="EMBL" id="KAL2500392.1"/>
    </source>
</evidence>